<evidence type="ECO:0000313" key="4">
    <source>
        <dbReference type="EMBL" id="MYM23926.1"/>
    </source>
</evidence>
<dbReference type="PROSITE" id="PS51186">
    <property type="entry name" value="GNAT"/>
    <property type="match status" value="1"/>
</dbReference>
<evidence type="ECO:0000259" key="3">
    <source>
        <dbReference type="PROSITE" id="PS51186"/>
    </source>
</evidence>
<gene>
    <name evidence="4" type="ORF">GTP46_14835</name>
</gene>
<dbReference type="Pfam" id="PF00583">
    <property type="entry name" value="Acetyltransf_1"/>
    <property type="match status" value="1"/>
</dbReference>
<dbReference type="Proteomes" id="UP000479335">
    <property type="component" value="Unassembled WGS sequence"/>
</dbReference>
<dbReference type="InterPro" id="IPR050832">
    <property type="entry name" value="Bact_Acetyltransf"/>
</dbReference>
<dbReference type="EMBL" id="WWCN01000008">
    <property type="protein sequence ID" value="MYM23926.1"/>
    <property type="molecule type" value="Genomic_DNA"/>
</dbReference>
<evidence type="ECO:0000313" key="5">
    <source>
        <dbReference type="Proteomes" id="UP000479335"/>
    </source>
</evidence>
<keyword evidence="5" id="KW-1185">Reference proteome</keyword>
<dbReference type="InterPro" id="IPR016181">
    <property type="entry name" value="Acyl_CoA_acyltransferase"/>
</dbReference>
<dbReference type="AlphaFoldDB" id="A0A6L8K9A0"/>
<name>A0A6L8K9A0_9BURK</name>
<dbReference type="InterPro" id="IPR000182">
    <property type="entry name" value="GNAT_dom"/>
</dbReference>
<evidence type="ECO:0000256" key="1">
    <source>
        <dbReference type="ARBA" id="ARBA00022679"/>
    </source>
</evidence>
<organism evidence="4 5">
    <name type="scientific">Duganella flavida</name>
    <dbReference type="NCBI Taxonomy" id="2692175"/>
    <lineage>
        <taxon>Bacteria</taxon>
        <taxon>Pseudomonadati</taxon>
        <taxon>Pseudomonadota</taxon>
        <taxon>Betaproteobacteria</taxon>
        <taxon>Burkholderiales</taxon>
        <taxon>Oxalobacteraceae</taxon>
        <taxon>Telluria group</taxon>
        <taxon>Duganella</taxon>
    </lineage>
</organism>
<reference evidence="4 5" key="1">
    <citation type="submission" date="2019-12" db="EMBL/GenBank/DDBJ databases">
        <title>Novel species isolated from a subtropical stream in China.</title>
        <authorList>
            <person name="Lu H."/>
        </authorList>
    </citation>
    <scope>NUCLEOTIDE SEQUENCE [LARGE SCALE GENOMIC DNA]</scope>
    <source>
        <strain evidence="4 5">FT135W</strain>
    </source>
</reference>
<keyword evidence="1 4" id="KW-0808">Transferase</keyword>
<dbReference type="PANTHER" id="PTHR43877">
    <property type="entry name" value="AMINOALKYLPHOSPHONATE N-ACETYLTRANSFERASE-RELATED-RELATED"/>
    <property type="match status" value="1"/>
</dbReference>
<accession>A0A6L8K9A0</accession>
<comment type="caution">
    <text evidence="4">The sequence shown here is derived from an EMBL/GenBank/DDBJ whole genome shotgun (WGS) entry which is preliminary data.</text>
</comment>
<protein>
    <submittedName>
        <fullName evidence="4">GNAT family N-acetyltransferase</fullName>
    </submittedName>
</protein>
<evidence type="ECO:0000256" key="2">
    <source>
        <dbReference type="ARBA" id="ARBA00023315"/>
    </source>
</evidence>
<keyword evidence="2" id="KW-0012">Acyltransferase</keyword>
<proteinExistence type="predicted"/>
<sequence>MQREKHISCQAICIRPLTVDDGIAFKALRIAAIVDSPIAVSSTAEEEASRTPAEIQARIEQTAHQVVFGAFVDTRLVAMAGLRREAFVQMSHKATLWGVFVQPELRKEGVARELLMRVVEHARKMGVLQIHLSVNVENHRAKNLYDSLGFETFGLEPRSMRVVGRFYDELLMCLRLDQ</sequence>
<dbReference type="CDD" id="cd04301">
    <property type="entry name" value="NAT_SF"/>
    <property type="match status" value="1"/>
</dbReference>
<feature type="domain" description="N-acetyltransferase" evidence="3">
    <location>
        <begin position="12"/>
        <end position="177"/>
    </location>
</feature>
<dbReference type="Gene3D" id="3.40.630.30">
    <property type="match status" value="1"/>
</dbReference>
<dbReference type="GO" id="GO:0016747">
    <property type="term" value="F:acyltransferase activity, transferring groups other than amino-acyl groups"/>
    <property type="evidence" value="ECO:0007669"/>
    <property type="project" value="InterPro"/>
</dbReference>
<dbReference type="SUPFAM" id="SSF55729">
    <property type="entry name" value="Acyl-CoA N-acyltransferases (Nat)"/>
    <property type="match status" value="1"/>
</dbReference>